<sequence length="259" mass="29135">MHAREAGPRMSSAGPAPSRSSAGPAGLPRVDGFATWLDTFAELIKSSGSGKRLPLILQDLADRVLGFYERPTELFRTLAQINSNRQMRSERRCAVLAVMLCLIHHLDVVTLKVGIPTANGFVYHLTMKRIADRTGLTLRRVYRAMSDLRRAGLVTVTRQFRRRENGSTLNLPAVRTVSRLFFDVLGLGEAYDRERRRSHQRQQQKHAEYHKQARPTRRDQARWKLELARTLAGVSARSAGQHDKTSADPPDAAGFTPRE</sequence>
<feature type="compositionally biased region" description="Basic and acidic residues" evidence="1">
    <location>
        <begin position="205"/>
        <end position="221"/>
    </location>
</feature>
<name>A0A4P8J438_9BURK</name>
<feature type="compositionally biased region" description="Low complexity" evidence="1">
    <location>
        <begin position="8"/>
        <end position="24"/>
    </location>
</feature>
<organism evidence="2 3">
    <name type="scientific">Trinickia violacea</name>
    <dbReference type="NCBI Taxonomy" id="2571746"/>
    <lineage>
        <taxon>Bacteria</taxon>
        <taxon>Pseudomonadati</taxon>
        <taxon>Pseudomonadota</taxon>
        <taxon>Betaproteobacteria</taxon>
        <taxon>Burkholderiales</taxon>
        <taxon>Burkholderiaceae</taxon>
        <taxon>Trinickia</taxon>
    </lineage>
</organism>
<dbReference type="Proteomes" id="UP000298656">
    <property type="component" value="Chromosome 3"/>
</dbReference>
<accession>A0A4P8J438</accession>
<protein>
    <submittedName>
        <fullName evidence="2">Uncharacterized protein</fullName>
    </submittedName>
</protein>
<dbReference type="EMBL" id="CP040079">
    <property type="protein sequence ID" value="QCP55133.1"/>
    <property type="molecule type" value="Genomic_DNA"/>
</dbReference>
<dbReference type="OrthoDB" id="5918726at2"/>
<gene>
    <name evidence="2" type="ORF">FAZ95_39080</name>
</gene>
<feature type="region of interest" description="Disordered" evidence="1">
    <location>
        <begin position="1"/>
        <end position="24"/>
    </location>
</feature>
<reference evidence="2 3" key="1">
    <citation type="submission" date="2019-05" db="EMBL/GenBank/DDBJ databases">
        <title>Burkholderia sp. DHOD12, isolated from subtropical forest soil.</title>
        <authorList>
            <person name="Gao Z.-H."/>
            <person name="Qiu L.-H."/>
        </authorList>
    </citation>
    <scope>NUCLEOTIDE SEQUENCE [LARGE SCALE GENOMIC DNA]</scope>
    <source>
        <strain evidence="2 3">DHOD12</strain>
    </source>
</reference>
<evidence type="ECO:0000313" key="3">
    <source>
        <dbReference type="Proteomes" id="UP000298656"/>
    </source>
</evidence>
<proteinExistence type="predicted"/>
<feature type="region of interest" description="Disordered" evidence="1">
    <location>
        <begin position="234"/>
        <end position="259"/>
    </location>
</feature>
<evidence type="ECO:0000313" key="2">
    <source>
        <dbReference type="EMBL" id="QCP55133.1"/>
    </source>
</evidence>
<evidence type="ECO:0000256" key="1">
    <source>
        <dbReference type="SAM" id="MobiDB-lite"/>
    </source>
</evidence>
<dbReference type="InterPro" id="IPR036388">
    <property type="entry name" value="WH-like_DNA-bd_sf"/>
</dbReference>
<dbReference type="KEGG" id="tvl:FAZ95_39080"/>
<keyword evidence="3" id="KW-1185">Reference proteome</keyword>
<dbReference type="SUPFAM" id="SSF46785">
    <property type="entry name" value="Winged helix' DNA-binding domain"/>
    <property type="match status" value="1"/>
</dbReference>
<dbReference type="Gene3D" id="1.10.10.10">
    <property type="entry name" value="Winged helix-like DNA-binding domain superfamily/Winged helix DNA-binding domain"/>
    <property type="match status" value="1"/>
</dbReference>
<feature type="region of interest" description="Disordered" evidence="1">
    <location>
        <begin position="193"/>
        <end position="221"/>
    </location>
</feature>
<dbReference type="RefSeq" id="WP_137337890.1">
    <property type="nucleotide sequence ID" value="NZ_CP040079.1"/>
</dbReference>
<dbReference type="AlphaFoldDB" id="A0A4P8J438"/>
<dbReference type="InterPro" id="IPR036390">
    <property type="entry name" value="WH_DNA-bd_sf"/>
</dbReference>